<evidence type="ECO:0000259" key="2">
    <source>
        <dbReference type="Pfam" id="PF13632"/>
    </source>
</evidence>
<dbReference type="Pfam" id="PF13632">
    <property type="entry name" value="Glyco_trans_2_3"/>
    <property type="match status" value="1"/>
</dbReference>
<dbReference type="InterPro" id="IPR029044">
    <property type="entry name" value="Nucleotide-diphossugar_trans"/>
</dbReference>
<organism evidence="3 4">
    <name type="scientific">Kuenenia stuttgartiensis</name>
    <dbReference type="NCBI Taxonomy" id="174633"/>
    <lineage>
        <taxon>Bacteria</taxon>
        <taxon>Pseudomonadati</taxon>
        <taxon>Planctomycetota</taxon>
        <taxon>Candidatus Brocadiia</taxon>
        <taxon>Candidatus Brocadiales</taxon>
        <taxon>Candidatus Brocadiaceae</taxon>
        <taxon>Candidatus Kuenenia</taxon>
    </lineage>
</organism>
<dbReference type="InterPro" id="IPR001173">
    <property type="entry name" value="Glyco_trans_2-like"/>
</dbReference>
<evidence type="ECO:0000259" key="1">
    <source>
        <dbReference type="Pfam" id="PF00535"/>
    </source>
</evidence>
<dbReference type="Gene3D" id="3.90.550.10">
    <property type="entry name" value="Spore Coat Polysaccharide Biosynthesis Protein SpsA, Chain A"/>
    <property type="match status" value="1"/>
</dbReference>
<feature type="domain" description="Glycosyltransferase 2-like" evidence="2">
    <location>
        <begin position="143"/>
        <end position="276"/>
    </location>
</feature>
<dbReference type="KEGG" id="kst:KSMBR1_0552"/>
<feature type="domain" description="Glycosyltransferase 2-like" evidence="1">
    <location>
        <begin position="6"/>
        <end position="132"/>
    </location>
</feature>
<dbReference type="AlphaFoldDB" id="A0A2C9CBI3"/>
<dbReference type="OrthoDB" id="396512at2"/>
<dbReference type="RefSeq" id="WP_099323952.1">
    <property type="nucleotide sequence ID" value="NZ_LT934425.1"/>
</dbReference>
<gene>
    <name evidence="3" type="ORF">KSMBR1_0552</name>
</gene>
<protein>
    <recommendedName>
        <fullName evidence="1 2">Glycosyltransferase 2-like domain-containing protein</fullName>
    </recommendedName>
</protein>
<dbReference type="Proteomes" id="UP000221734">
    <property type="component" value="Chromosome Kuenenia_stuttgartiensis_MBR1"/>
</dbReference>
<name>A0A2C9CBI3_KUEST</name>
<dbReference type="EMBL" id="LT934425">
    <property type="protein sequence ID" value="SOH03066.1"/>
    <property type="molecule type" value="Genomic_DNA"/>
</dbReference>
<dbReference type="SUPFAM" id="SSF53448">
    <property type="entry name" value="Nucleotide-diphospho-sugar transferases"/>
    <property type="match status" value="1"/>
</dbReference>
<dbReference type="InterPro" id="IPR050834">
    <property type="entry name" value="Glycosyltransf_2"/>
</dbReference>
<dbReference type="Pfam" id="PF00535">
    <property type="entry name" value="Glycos_transf_2"/>
    <property type="match status" value="1"/>
</dbReference>
<reference evidence="4" key="1">
    <citation type="submission" date="2017-10" db="EMBL/GenBank/DDBJ databases">
        <authorList>
            <person name="Frank J."/>
        </authorList>
    </citation>
    <scope>NUCLEOTIDE SEQUENCE [LARGE SCALE GENOMIC DNA]</scope>
</reference>
<proteinExistence type="predicted"/>
<evidence type="ECO:0000313" key="4">
    <source>
        <dbReference type="Proteomes" id="UP000221734"/>
    </source>
</evidence>
<accession>A0A2C9CBI3</accession>
<keyword evidence="4" id="KW-1185">Reference proteome</keyword>
<sequence length="299" mass="34315">MMPKISIIVPNYNDASRISECIRSLLDLNYPKEKLEIIIVDNGSTDNSLQSIKAFPVKLLIEKEVKGSYAARNLGVKNAEGEILAFTDSDCVVNKYWLCNAIKYFAAEDAGGVAGEIRCGKPKTLVEEYQLFAGALDQSRYFNHPYYPFAVTANVCYKKIVFDKIGLFETHWVSGGDADFAWRMQIHGKMKLMYAADCVVYHHHRSSPKGLYLQSKRHAYGACLLNAKYDNKFQTIKELNNKLILYLKIFRKYVGKAIFFSAFLLYRSKMVYFLYLDRVSTLGYFKGLIQYRKGKHFPK</sequence>
<dbReference type="PANTHER" id="PTHR43685:SF2">
    <property type="entry name" value="GLYCOSYLTRANSFERASE 2-LIKE DOMAIN-CONTAINING PROTEIN"/>
    <property type="match status" value="1"/>
</dbReference>
<dbReference type="PANTHER" id="PTHR43685">
    <property type="entry name" value="GLYCOSYLTRANSFERASE"/>
    <property type="match status" value="1"/>
</dbReference>
<evidence type="ECO:0000313" key="3">
    <source>
        <dbReference type="EMBL" id="SOH03066.1"/>
    </source>
</evidence>